<dbReference type="InterPro" id="IPR012347">
    <property type="entry name" value="Ferritin-like"/>
</dbReference>
<keyword evidence="2" id="KW-1185">Reference proteome</keyword>
<dbReference type="Proteomes" id="UP000032417">
    <property type="component" value="Chromosome 1"/>
</dbReference>
<dbReference type="SUPFAM" id="SSF47240">
    <property type="entry name" value="Ferritin-like"/>
    <property type="match status" value="1"/>
</dbReference>
<dbReference type="Gene3D" id="1.20.1260.10">
    <property type="match status" value="1"/>
</dbReference>
<dbReference type="AlphaFoldDB" id="A0A098BXF0"/>
<evidence type="ECO:0000313" key="1">
    <source>
        <dbReference type="EMBL" id="CEA15325.1"/>
    </source>
</evidence>
<dbReference type="InterPro" id="IPR047114">
    <property type="entry name" value="YciF"/>
</dbReference>
<dbReference type="Pfam" id="PF05974">
    <property type="entry name" value="DUF892"/>
    <property type="match status" value="1"/>
</dbReference>
<name>A0A098BXF0_9BACT</name>
<sequence length="70" mass="7568">MVRDVAIIIASQKVEHYEIATYGSLAALAKTLGLYEAANVLEETLLEEKSTDLSLTDLAVMAVNKEAKAE</sequence>
<dbReference type="OrthoDB" id="9795056at2"/>
<accession>A0A098BXF0</accession>
<dbReference type="PANTHER" id="PTHR30565:SF9">
    <property type="entry name" value="PROTEIN YCIF"/>
    <property type="match status" value="1"/>
</dbReference>
<dbReference type="KEGG" id="pbt:ING2E5B_0558"/>
<protein>
    <submittedName>
        <fullName evidence="1">Uncharacterized protein</fullName>
    </submittedName>
</protein>
<dbReference type="PATRIC" id="fig|1562970.3.peg.554"/>
<dbReference type="HOGENOM" id="CLU_102561_3_0_10"/>
<proteinExistence type="predicted"/>
<organism evidence="1 2">
    <name type="scientific">Fermentimonas caenicola</name>
    <dbReference type="NCBI Taxonomy" id="1562970"/>
    <lineage>
        <taxon>Bacteria</taxon>
        <taxon>Pseudomonadati</taxon>
        <taxon>Bacteroidota</taxon>
        <taxon>Bacteroidia</taxon>
        <taxon>Bacteroidales</taxon>
        <taxon>Dysgonomonadaceae</taxon>
        <taxon>Fermentimonas</taxon>
    </lineage>
</organism>
<dbReference type="PANTHER" id="PTHR30565">
    <property type="entry name" value="PROTEIN YCIF"/>
    <property type="match status" value="1"/>
</dbReference>
<dbReference type="InterPro" id="IPR010287">
    <property type="entry name" value="DUF892_YciF-like"/>
</dbReference>
<evidence type="ECO:0000313" key="2">
    <source>
        <dbReference type="Proteomes" id="UP000032417"/>
    </source>
</evidence>
<dbReference type="EMBL" id="LN515532">
    <property type="protein sequence ID" value="CEA15325.1"/>
    <property type="molecule type" value="Genomic_DNA"/>
</dbReference>
<reference evidence="1 2" key="1">
    <citation type="submission" date="2014-08" db="EMBL/GenBank/DDBJ databases">
        <authorList>
            <person name="Wibberg D."/>
        </authorList>
    </citation>
    <scope>NUCLEOTIDE SEQUENCE [LARGE SCALE GENOMIC DNA]</scope>
    <source>
        <strain evidence="2">ING2-E5B</strain>
    </source>
</reference>
<dbReference type="STRING" id="1562970.ING2E5B_0558"/>
<gene>
    <name evidence="1" type="ORF">ING2E5B_0558</name>
</gene>
<dbReference type="InterPro" id="IPR009078">
    <property type="entry name" value="Ferritin-like_SF"/>
</dbReference>